<reference evidence="1" key="1">
    <citation type="submission" date="2021-05" db="EMBL/GenBank/DDBJ databases">
        <authorList>
            <person name="Sun Q."/>
            <person name="Inoue M."/>
        </authorList>
    </citation>
    <scope>NUCLEOTIDE SEQUENCE</scope>
    <source>
        <strain evidence="1">VKM B-3255</strain>
    </source>
</reference>
<evidence type="ECO:0000313" key="2">
    <source>
        <dbReference type="Proteomes" id="UP001166585"/>
    </source>
</evidence>
<dbReference type="RefSeq" id="WP_213754400.1">
    <property type="nucleotide sequence ID" value="NZ_JAHCQH010000014.1"/>
</dbReference>
<gene>
    <name evidence="1" type="ORF">KIP89_05590</name>
</gene>
<dbReference type="EMBL" id="JAHCQH010000014">
    <property type="protein sequence ID" value="MBS9476573.1"/>
    <property type="molecule type" value="Genomic_DNA"/>
</dbReference>
<organism evidence="1 2">
    <name type="scientific">Ancylobacter radicis</name>
    <dbReference type="NCBI Taxonomy" id="2836179"/>
    <lineage>
        <taxon>Bacteria</taxon>
        <taxon>Pseudomonadati</taxon>
        <taxon>Pseudomonadota</taxon>
        <taxon>Alphaproteobacteria</taxon>
        <taxon>Hyphomicrobiales</taxon>
        <taxon>Xanthobacteraceae</taxon>
        <taxon>Ancylobacter</taxon>
    </lineage>
</organism>
<protein>
    <recommendedName>
        <fullName evidence="3">Acyl-CoA carboxylase subunit epsilon</fullName>
    </recommendedName>
</protein>
<comment type="caution">
    <text evidence="1">The sequence shown here is derived from an EMBL/GenBank/DDBJ whole genome shotgun (WGS) entry which is preliminary data.</text>
</comment>
<dbReference type="Proteomes" id="UP001166585">
    <property type="component" value="Unassembled WGS sequence"/>
</dbReference>
<accession>A0ABS5R4I9</accession>
<sequence>MQTSAPHPTPHTEPCEPEPIVITEADVSAILQECSGDSRAAIRALLLGQAVLQQQLEEARREASWGYLRGRPSRWINRPESQAT</sequence>
<evidence type="ECO:0000313" key="1">
    <source>
        <dbReference type="EMBL" id="MBS9476573.1"/>
    </source>
</evidence>
<name>A0ABS5R4I9_9HYPH</name>
<proteinExistence type="predicted"/>
<keyword evidence="2" id="KW-1185">Reference proteome</keyword>
<evidence type="ECO:0008006" key="3">
    <source>
        <dbReference type="Google" id="ProtNLM"/>
    </source>
</evidence>